<keyword evidence="5" id="KW-0808">Transferase</keyword>
<keyword evidence="4 5" id="KW-0173">Coenzyme A biosynthesis</keyword>
<feature type="binding site" evidence="5">
    <location>
        <begin position="13"/>
        <end position="18"/>
    </location>
    <ligand>
        <name>ATP</name>
        <dbReference type="ChEBI" id="CHEBI:30616"/>
    </ligand>
</feature>
<organism evidence="7 8">
    <name type="scientific">Lacimicrobium alkaliphilum</name>
    <dbReference type="NCBI Taxonomy" id="1526571"/>
    <lineage>
        <taxon>Bacteria</taxon>
        <taxon>Pseudomonadati</taxon>
        <taxon>Pseudomonadota</taxon>
        <taxon>Gammaproteobacteria</taxon>
        <taxon>Alteromonadales</taxon>
        <taxon>Alteromonadaceae</taxon>
        <taxon>Lacimicrobium</taxon>
    </lineage>
</organism>
<comment type="subcellular location">
    <subcellularLocation>
        <location evidence="5">Cytoplasm</location>
    </subcellularLocation>
</comment>
<evidence type="ECO:0000256" key="6">
    <source>
        <dbReference type="NCBIfam" id="TIGR00152"/>
    </source>
</evidence>
<keyword evidence="5" id="KW-0963">Cytoplasm</keyword>
<comment type="similarity">
    <text evidence="1 5">Belongs to the CoaE family.</text>
</comment>
<dbReference type="PANTHER" id="PTHR10695">
    <property type="entry name" value="DEPHOSPHO-COA KINASE-RELATED"/>
    <property type="match status" value="1"/>
</dbReference>
<evidence type="ECO:0000313" key="8">
    <source>
        <dbReference type="Proteomes" id="UP000614272"/>
    </source>
</evidence>
<dbReference type="InterPro" id="IPR001977">
    <property type="entry name" value="Depp_CoAkinase"/>
</dbReference>
<comment type="function">
    <text evidence="5">Catalyzes the phosphorylation of the 3'-hydroxyl group of dephosphocoenzyme A to form coenzyme A.</text>
</comment>
<name>A0ABQ1RDJ4_9ALTE</name>
<keyword evidence="3 5" id="KW-0067">ATP-binding</keyword>
<dbReference type="NCBIfam" id="TIGR00152">
    <property type="entry name" value="dephospho-CoA kinase"/>
    <property type="match status" value="1"/>
</dbReference>
<proteinExistence type="inferred from homology"/>
<accession>A0ABQ1RDJ4</accession>
<dbReference type="SUPFAM" id="SSF52540">
    <property type="entry name" value="P-loop containing nucleoside triphosphate hydrolases"/>
    <property type="match status" value="1"/>
</dbReference>
<reference evidence="8" key="1">
    <citation type="journal article" date="2019" name="Int. J. Syst. Evol. Microbiol.">
        <title>The Global Catalogue of Microorganisms (GCM) 10K type strain sequencing project: providing services to taxonomists for standard genome sequencing and annotation.</title>
        <authorList>
            <consortium name="The Broad Institute Genomics Platform"/>
            <consortium name="The Broad Institute Genome Sequencing Center for Infectious Disease"/>
            <person name="Wu L."/>
            <person name="Ma J."/>
        </authorList>
    </citation>
    <scope>NUCLEOTIDE SEQUENCE [LARGE SCALE GENOMIC DNA]</scope>
    <source>
        <strain evidence="8">CGMCC 1.12923</strain>
    </source>
</reference>
<dbReference type="RefSeq" id="WP_099034334.1">
    <property type="nucleotide sequence ID" value="NZ_BMGJ01000007.1"/>
</dbReference>
<dbReference type="CDD" id="cd02022">
    <property type="entry name" value="DPCK"/>
    <property type="match status" value="1"/>
</dbReference>
<evidence type="ECO:0000256" key="3">
    <source>
        <dbReference type="ARBA" id="ARBA00022840"/>
    </source>
</evidence>
<dbReference type="PROSITE" id="PS51219">
    <property type="entry name" value="DPCK"/>
    <property type="match status" value="1"/>
</dbReference>
<dbReference type="Proteomes" id="UP000614272">
    <property type="component" value="Unassembled WGS sequence"/>
</dbReference>
<dbReference type="EMBL" id="BMGJ01000007">
    <property type="protein sequence ID" value="GGD64757.1"/>
    <property type="molecule type" value="Genomic_DNA"/>
</dbReference>
<dbReference type="EC" id="2.7.1.24" evidence="5 6"/>
<evidence type="ECO:0000256" key="2">
    <source>
        <dbReference type="ARBA" id="ARBA00022741"/>
    </source>
</evidence>
<evidence type="ECO:0000256" key="1">
    <source>
        <dbReference type="ARBA" id="ARBA00009018"/>
    </source>
</evidence>
<comment type="caution">
    <text evidence="7">The sequence shown here is derived from an EMBL/GenBank/DDBJ whole genome shotgun (WGS) entry which is preliminary data.</text>
</comment>
<keyword evidence="8" id="KW-1185">Reference proteome</keyword>
<evidence type="ECO:0000313" key="7">
    <source>
        <dbReference type="EMBL" id="GGD64757.1"/>
    </source>
</evidence>
<dbReference type="PANTHER" id="PTHR10695:SF46">
    <property type="entry name" value="BIFUNCTIONAL COENZYME A SYNTHASE-RELATED"/>
    <property type="match status" value="1"/>
</dbReference>
<gene>
    <name evidence="5 7" type="primary">coaE</name>
    <name evidence="7" type="ORF">GCM10011357_20120</name>
</gene>
<evidence type="ECO:0000256" key="4">
    <source>
        <dbReference type="ARBA" id="ARBA00022993"/>
    </source>
</evidence>
<dbReference type="GO" id="GO:0016301">
    <property type="term" value="F:kinase activity"/>
    <property type="evidence" value="ECO:0007669"/>
    <property type="project" value="UniProtKB-KW"/>
</dbReference>
<comment type="pathway">
    <text evidence="5">Cofactor biosynthesis; coenzyme A biosynthesis; CoA from (R)-pantothenate: step 5/5.</text>
</comment>
<dbReference type="HAMAP" id="MF_00376">
    <property type="entry name" value="Dephospho_CoA_kinase"/>
    <property type="match status" value="1"/>
</dbReference>
<evidence type="ECO:0000256" key="5">
    <source>
        <dbReference type="HAMAP-Rule" id="MF_00376"/>
    </source>
</evidence>
<dbReference type="Pfam" id="PF01121">
    <property type="entry name" value="CoaE"/>
    <property type="match status" value="1"/>
</dbReference>
<dbReference type="Gene3D" id="3.40.50.300">
    <property type="entry name" value="P-loop containing nucleotide triphosphate hydrolases"/>
    <property type="match status" value="1"/>
</dbReference>
<keyword evidence="2 5" id="KW-0547">Nucleotide-binding</keyword>
<sequence length="204" mass="22811">MSHLLVGLTGGIGSGKTRVSDMFAKLGVSVIDADILARDLVAPGMPALRAIEEKFGKHILDNSGMLNRRELREKVFSDPEQKHWLDNLLHPLIRQELVKQGKEAPSEYAILAVPLLVENQLNKLVDRTLVVDAEPQQQLKRVINRDDVSEEHVQSIISHQASRTERLAIADDVIDNNGELSQLQPQVQKLHEKYLKLAKISVKA</sequence>
<protein>
    <recommendedName>
        <fullName evidence="5 6">Dephospho-CoA kinase</fullName>
        <ecNumber evidence="5 6">2.7.1.24</ecNumber>
    </recommendedName>
    <alternativeName>
        <fullName evidence="5">Dephosphocoenzyme A kinase</fullName>
    </alternativeName>
</protein>
<comment type="catalytic activity">
    <reaction evidence="5">
        <text>3'-dephospho-CoA + ATP = ADP + CoA + H(+)</text>
        <dbReference type="Rhea" id="RHEA:18245"/>
        <dbReference type="ChEBI" id="CHEBI:15378"/>
        <dbReference type="ChEBI" id="CHEBI:30616"/>
        <dbReference type="ChEBI" id="CHEBI:57287"/>
        <dbReference type="ChEBI" id="CHEBI:57328"/>
        <dbReference type="ChEBI" id="CHEBI:456216"/>
        <dbReference type="EC" id="2.7.1.24"/>
    </reaction>
</comment>
<dbReference type="InterPro" id="IPR027417">
    <property type="entry name" value="P-loop_NTPase"/>
</dbReference>
<keyword evidence="5 7" id="KW-0418">Kinase</keyword>